<organism evidence="2 3">
    <name type="scientific">Leucosporidium creatinivorum</name>
    <dbReference type="NCBI Taxonomy" id="106004"/>
    <lineage>
        <taxon>Eukaryota</taxon>
        <taxon>Fungi</taxon>
        <taxon>Dikarya</taxon>
        <taxon>Basidiomycota</taxon>
        <taxon>Pucciniomycotina</taxon>
        <taxon>Microbotryomycetes</taxon>
        <taxon>Leucosporidiales</taxon>
        <taxon>Leucosporidium</taxon>
    </lineage>
</organism>
<keyword evidence="3" id="KW-1185">Reference proteome</keyword>
<dbReference type="AlphaFoldDB" id="A0A1Y2DCX2"/>
<feature type="region of interest" description="Disordered" evidence="1">
    <location>
        <begin position="104"/>
        <end position="166"/>
    </location>
</feature>
<dbReference type="Proteomes" id="UP000193467">
    <property type="component" value="Unassembled WGS sequence"/>
</dbReference>
<name>A0A1Y2DCX2_9BASI</name>
<dbReference type="InParanoid" id="A0A1Y2DCX2"/>
<evidence type="ECO:0008006" key="4">
    <source>
        <dbReference type="Google" id="ProtNLM"/>
    </source>
</evidence>
<evidence type="ECO:0000313" key="3">
    <source>
        <dbReference type="Proteomes" id="UP000193467"/>
    </source>
</evidence>
<proteinExistence type="predicted"/>
<dbReference type="EMBL" id="MCGR01000085">
    <property type="protein sequence ID" value="ORY56535.1"/>
    <property type="molecule type" value="Genomic_DNA"/>
</dbReference>
<comment type="caution">
    <text evidence="2">The sequence shown here is derived from an EMBL/GenBank/DDBJ whole genome shotgun (WGS) entry which is preliminary data.</text>
</comment>
<accession>A0A1Y2DCX2</accession>
<feature type="compositionally biased region" description="Basic and acidic residues" evidence="1">
    <location>
        <begin position="154"/>
        <end position="166"/>
    </location>
</feature>
<protein>
    <recommendedName>
        <fullName evidence="4">HIG1 domain-containing protein</fullName>
    </recommendedName>
</protein>
<reference evidence="2 3" key="1">
    <citation type="submission" date="2016-07" db="EMBL/GenBank/DDBJ databases">
        <title>Pervasive Adenine N6-methylation of Active Genes in Fungi.</title>
        <authorList>
            <consortium name="DOE Joint Genome Institute"/>
            <person name="Mondo S.J."/>
            <person name="Dannebaum R.O."/>
            <person name="Kuo R.C."/>
            <person name="Labutti K."/>
            <person name="Haridas S."/>
            <person name="Kuo A."/>
            <person name="Salamov A."/>
            <person name="Ahrendt S.R."/>
            <person name="Lipzen A."/>
            <person name="Sullivan W."/>
            <person name="Andreopoulos W.B."/>
            <person name="Clum A."/>
            <person name="Lindquist E."/>
            <person name="Daum C."/>
            <person name="Ramamoorthy G.K."/>
            <person name="Gryganskyi A."/>
            <person name="Culley D."/>
            <person name="Magnuson J.K."/>
            <person name="James T.Y."/>
            <person name="O'Malley M.A."/>
            <person name="Stajich J.E."/>
            <person name="Spatafora J.W."/>
            <person name="Visel A."/>
            <person name="Grigoriev I.V."/>
        </authorList>
    </citation>
    <scope>NUCLEOTIDE SEQUENCE [LARGE SCALE GENOMIC DNA]</scope>
    <source>
        <strain evidence="2 3">62-1032</strain>
    </source>
</reference>
<evidence type="ECO:0000313" key="2">
    <source>
        <dbReference type="EMBL" id="ORY56535.1"/>
    </source>
</evidence>
<dbReference type="OrthoDB" id="2536488at2759"/>
<sequence>MSISTNSSGRVRHGEEDAEVAYRLQVIGAREGAIKGTLIAGSIIALCHWRFPFMRRQTLAGKAFLTMWGTIFGMVTHADHYLLSHEQEKRKSDEQWRNLARRELAAQGSVPSETSMRKWKATFDAAKAETGQTHGGAEGLRPGASESPVLQALEENKAGHGEESSE</sequence>
<evidence type="ECO:0000256" key="1">
    <source>
        <dbReference type="SAM" id="MobiDB-lite"/>
    </source>
</evidence>
<gene>
    <name evidence="2" type="ORF">BCR35DRAFT_309781</name>
</gene>